<keyword evidence="1" id="KW-1133">Transmembrane helix</keyword>
<keyword evidence="1" id="KW-0472">Membrane</keyword>
<feature type="non-terminal residue" evidence="2">
    <location>
        <position position="99"/>
    </location>
</feature>
<proteinExistence type="predicted"/>
<feature type="transmembrane region" description="Helical" evidence="1">
    <location>
        <begin position="12"/>
        <end position="32"/>
    </location>
</feature>
<evidence type="ECO:0000256" key="1">
    <source>
        <dbReference type="SAM" id="Phobius"/>
    </source>
</evidence>
<accession>A0A382UI46</accession>
<protein>
    <submittedName>
        <fullName evidence="2">Uncharacterized protein</fullName>
    </submittedName>
</protein>
<dbReference type="AlphaFoldDB" id="A0A382UI46"/>
<sequence>MIELALSQIFRALGRLFAYPILILLYLLWPIVRIKIGILRASRIGHFASNTETFLRRRALHIYDSECIYILMCDPRRVSNRQLLKMYKRDLVIVDKASV</sequence>
<name>A0A382UI46_9ZZZZ</name>
<gene>
    <name evidence="2" type="ORF">METZ01_LOCUS386591</name>
</gene>
<keyword evidence="1" id="KW-0812">Transmembrane</keyword>
<reference evidence="2" key="1">
    <citation type="submission" date="2018-05" db="EMBL/GenBank/DDBJ databases">
        <authorList>
            <person name="Lanie J.A."/>
            <person name="Ng W.-L."/>
            <person name="Kazmierczak K.M."/>
            <person name="Andrzejewski T.M."/>
            <person name="Davidsen T.M."/>
            <person name="Wayne K.J."/>
            <person name="Tettelin H."/>
            <person name="Glass J.I."/>
            <person name="Rusch D."/>
            <person name="Podicherti R."/>
            <person name="Tsui H.-C.T."/>
            <person name="Winkler M.E."/>
        </authorList>
    </citation>
    <scope>NUCLEOTIDE SEQUENCE</scope>
</reference>
<evidence type="ECO:0000313" key="2">
    <source>
        <dbReference type="EMBL" id="SVD33737.1"/>
    </source>
</evidence>
<dbReference type="EMBL" id="UINC01144307">
    <property type="protein sequence ID" value="SVD33737.1"/>
    <property type="molecule type" value="Genomic_DNA"/>
</dbReference>
<organism evidence="2">
    <name type="scientific">marine metagenome</name>
    <dbReference type="NCBI Taxonomy" id="408172"/>
    <lineage>
        <taxon>unclassified sequences</taxon>
        <taxon>metagenomes</taxon>
        <taxon>ecological metagenomes</taxon>
    </lineage>
</organism>